<dbReference type="InterPro" id="IPR053142">
    <property type="entry name" value="PchR_regulatory_protein"/>
</dbReference>
<dbReference type="InterPro" id="IPR009057">
    <property type="entry name" value="Homeodomain-like_sf"/>
</dbReference>
<evidence type="ECO:0000256" key="3">
    <source>
        <dbReference type="ARBA" id="ARBA00023163"/>
    </source>
</evidence>
<name>A0ABQ1L6S2_9BACT</name>
<dbReference type="PANTHER" id="PTHR47893:SF1">
    <property type="entry name" value="REGULATORY PROTEIN PCHR"/>
    <property type="match status" value="1"/>
</dbReference>
<dbReference type="PANTHER" id="PTHR47893">
    <property type="entry name" value="REGULATORY PROTEIN PCHR"/>
    <property type="match status" value="1"/>
</dbReference>
<evidence type="ECO:0000256" key="1">
    <source>
        <dbReference type="ARBA" id="ARBA00023015"/>
    </source>
</evidence>
<dbReference type="SUPFAM" id="SSF46689">
    <property type="entry name" value="Homeodomain-like"/>
    <property type="match status" value="2"/>
</dbReference>
<feature type="domain" description="HTH araC/xylS-type" evidence="4">
    <location>
        <begin position="226"/>
        <end position="323"/>
    </location>
</feature>
<keyword evidence="1" id="KW-0805">Transcription regulation</keyword>
<evidence type="ECO:0000256" key="2">
    <source>
        <dbReference type="ARBA" id="ARBA00023125"/>
    </source>
</evidence>
<dbReference type="InterPro" id="IPR018060">
    <property type="entry name" value="HTH_AraC"/>
</dbReference>
<accession>A0ABQ1L6S2</accession>
<dbReference type="RefSeq" id="WP_188459938.1">
    <property type="nucleotide sequence ID" value="NZ_BAABHU010000001.1"/>
</dbReference>
<keyword evidence="3" id="KW-0804">Transcription</keyword>
<keyword evidence="6" id="KW-1185">Reference proteome</keyword>
<dbReference type="InterPro" id="IPR020449">
    <property type="entry name" value="Tscrpt_reg_AraC-type_HTH"/>
</dbReference>
<dbReference type="Proteomes" id="UP000636010">
    <property type="component" value="Unassembled WGS sequence"/>
</dbReference>
<evidence type="ECO:0000313" key="6">
    <source>
        <dbReference type="Proteomes" id="UP000636010"/>
    </source>
</evidence>
<protein>
    <submittedName>
        <fullName evidence="5">AraC family transcriptional regulator</fullName>
    </submittedName>
</protein>
<keyword evidence="2" id="KW-0238">DNA-binding</keyword>
<comment type="caution">
    <text evidence="5">The sequence shown here is derived from an EMBL/GenBank/DDBJ whole genome shotgun (WGS) entry which is preliminary data.</text>
</comment>
<evidence type="ECO:0000259" key="4">
    <source>
        <dbReference type="PROSITE" id="PS01124"/>
    </source>
</evidence>
<gene>
    <name evidence="5" type="ORF">GCM10011506_01970</name>
</gene>
<dbReference type="InterPro" id="IPR018062">
    <property type="entry name" value="HTH_AraC-typ_CS"/>
</dbReference>
<dbReference type="SMART" id="SM00342">
    <property type="entry name" value="HTH_ARAC"/>
    <property type="match status" value="1"/>
</dbReference>
<organism evidence="5 6">
    <name type="scientific">Marivirga lumbricoides</name>
    <dbReference type="NCBI Taxonomy" id="1046115"/>
    <lineage>
        <taxon>Bacteria</taxon>
        <taxon>Pseudomonadati</taxon>
        <taxon>Bacteroidota</taxon>
        <taxon>Cytophagia</taxon>
        <taxon>Cytophagales</taxon>
        <taxon>Marivirgaceae</taxon>
        <taxon>Marivirga</taxon>
    </lineage>
</organism>
<evidence type="ECO:0000313" key="5">
    <source>
        <dbReference type="EMBL" id="GGC20459.1"/>
    </source>
</evidence>
<dbReference type="Pfam" id="PF12833">
    <property type="entry name" value="HTH_18"/>
    <property type="match status" value="1"/>
</dbReference>
<reference evidence="6" key="1">
    <citation type="journal article" date="2019" name="Int. J. Syst. Evol. Microbiol.">
        <title>The Global Catalogue of Microorganisms (GCM) 10K type strain sequencing project: providing services to taxonomists for standard genome sequencing and annotation.</title>
        <authorList>
            <consortium name="The Broad Institute Genomics Platform"/>
            <consortium name="The Broad Institute Genome Sequencing Center for Infectious Disease"/>
            <person name="Wu L."/>
            <person name="Ma J."/>
        </authorList>
    </citation>
    <scope>NUCLEOTIDE SEQUENCE [LARGE SCALE GENOMIC DNA]</scope>
    <source>
        <strain evidence="6">CGMCC 1.10832</strain>
    </source>
</reference>
<proteinExistence type="predicted"/>
<dbReference type="EMBL" id="BMEC01000001">
    <property type="protein sequence ID" value="GGC20459.1"/>
    <property type="molecule type" value="Genomic_DNA"/>
</dbReference>
<dbReference type="PROSITE" id="PS01124">
    <property type="entry name" value="HTH_ARAC_FAMILY_2"/>
    <property type="match status" value="1"/>
</dbReference>
<sequence length="323" mass="36973">MHISLYAEDFEINLFQSALPLSGENGISENKTAFKGEFGKGYYKEIAFEGVHIGFGNVSLKDRVKLFFESDLETVEMHFALKGKSNVCASSFKNNVRFQDHQHNIVYAKGICGELIWESKELQLCEINLSPSFFNKFLPEDNSLFEKFRSSIEKGNSNLITQQHYHINHQMYEIIDGIMNCQRQGIFKKMYLEAKVIELLLLQLEQFSEQDNCPTSLKKRDIDKMYEVRDFMLNNISDTSSLLELAHRVGTNDFTLKKGFKEVFGTTVFGFWKEAKMEQARHLIAQQGKSVQEVAEALGYSNARHFSTAFKKTYGVSPGSLKA</sequence>
<dbReference type="PRINTS" id="PR00032">
    <property type="entry name" value="HTHARAC"/>
</dbReference>
<dbReference type="PROSITE" id="PS00041">
    <property type="entry name" value="HTH_ARAC_FAMILY_1"/>
    <property type="match status" value="1"/>
</dbReference>
<dbReference type="Gene3D" id="1.10.10.60">
    <property type="entry name" value="Homeodomain-like"/>
    <property type="match status" value="1"/>
</dbReference>